<comment type="caution">
    <text evidence="1">The sequence shown here is derived from an EMBL/GenBank/DDBJ whole genome shotgun (WGS) entry which is preliminary data.</text>
</comment>
<organism evidence="1 2">
    <name type="scientific">Mycena venus</name>
    <dbReference type="NCBI Taxonomy" id="2733690"/>
    <lineage>
        <taxon>Eukaryota</taxon>
        <taxon>Fungi</taxon>
        <taxon>Dikarya</taxon>
        <taxon>Basidiomycota</taxon>
        <taxon>Agaricomycotina</taxon>
        <taxon>Agaricomycetes</taxon>
        <taxon>Agaricomycetidae</taxon>
        <taxon>Agaricales</taxon>
        <taxon>Marasmiineae</taxon>
        <taxon>Mycenaceae</taxon>
        <taxon>Mycena</taxon>
    </lineage>
</organism>
<dbReference type="AlphaFoldDB" id="A0A8H6Y4S1"/>
<dbReference type="SUPFAM" id="SSF52047">
    <property type="entry name" value="RNI-like"/>
    <property type="match status" value="1"/>
</dbReference>
<evidence type="ECO:0000313" key="2">
    <source>
        <dbReference type="Proteomes" id="UP000620124"/>
    </source>
</evidence>
<dbReference type="Proteomes" id="UP000620124">
    <property type="component" value="Unassembled WGS sequence"/>
</dbReference>
<gene>
    <name evidence="1" type="ORF">MVEN_01205300</name>
</gene>
<name>A0A8H6Y4S1_9AGAR</name>
<keyword evidence="2" id="KW-1185">Reference proteome</keyword>
<dbReference type="InterPro" id="IPR032675">
    <property type="entry name" value="LRR_dom_sf"/>
</dbReference>
<dbReference type="OrthoDB" id="2932496at2759"/>
<protein>
    <recommendedName>
        <fullName evidence="3">F-box domain-containing protein</fullName>
    </recommendedName>
</protein>
<accession>A0A8H6Y4S1</accession>
<dbReference type="EMBL" id="JACAZI010000009">
    <property type="protein sequence ID" value="KAF7352409.1"/>
    <property type="molecule type" value="Genomic_DNA"/>
</dbReference>
<proteinExistence type="predicted"/>
<evidence type="ECO:0000313" key="1">
    <source>
        <dbReference type="EMBL" id="KAF7352409.1"/>
    </source>
</evidence>
<dbReference type="Gene3D" id="3.80.10.10">
    <property type="entry name" value="Ribonuclease Inhibitor"/>
    <property type="match status" value="1"/>
</dbReference>
<evidence type="ECO:0008006" key="3">
    <source>
        <dbReference type="Google" id="ProtNLM"/>
    </source>
</evidence>
<reference evidence="1" key="1">
    <citation type="submission" date="2020-05" db="EMBL/GenBank/DDBJ databases">
        <title>Mycena genomes resolve the evolution of fungal bioluminescence.</title>
        <authorList>
            <person name="Tsai I.J."/>
        </authorList>
    </citation>
    <scope>NUCLEOTIDE SEQUENCE</scope>
    <source>
        <strain evidence="1">CCC161011</strain>
    </source>
</reference>
<sequence length="256" mass="28786">MIISNLEILRPGGQFIFTTLQNSDLARLQTLELQLAGPIPGELLDVVLPNLASLAVVTSSMDLLAHLSTPHLKHLRLDCPYSHNILERLRPFLRRSAHCLARLELSNAQIRDLDLIDLLGMLPNLTELDIHCAFDRQITDTLFIALHTLKTVPCLAPKLQCLSLGGDLYGSESMLLDAIESRWEGYHNDEMACDRLLSIQFHLVHIYSVETMARLCALSDSGMDVCLFRQKPGQWVRNSGGGYRLTSSEWVRVKME</sequence>